<evidence type="ECO:0000313" key="4">
    <source>
        <dbReference type="Proteomes" id="UP000249396"/>
    </source>
</evidence>
<feature type="compositionally biased region" description="Basic and acidic residues" evidence="1">
    <location>
        <begin position="479"/>
        <end position="492"/>
    </location>
</feature>
<name>A0A2W4RT33_9GAMM</name>
<dbReference type="EMBL" id="QJPH01000150">
    <property type="protein sequence ID" value="PZN84559.1"/>
    <property type="molecule type" value="Genomic_DNA"/>
</dbReference>
<organism evidence="3 4">
    <name type="scientific">Candidatus Methylumidiphilus alinenensis</name>
    <dbReference type="NCBI Taxonomy" id="2202197"/>
    <lineage>
        <taxon>Bacteria</taxon>
        <taxon>Pseudomonadati</taxon>
        <taxon>Pseudomonadota</taxon>
        <taxon>Gammaproteobacteria</taxon>
        <taxon>Methylococcales</taxon>
        <taxon>Candidatus Methylumidiphilus</taxon>
    </lineage>
</organism>
<evidence type="ECO:0000313" key="3">
    <source>
        <dbReference type="EMBL" id="PZN84559.1"/>
    </source>
</evidence>
<reference evidence="3 4" key="1">
    <citation type="journal article" date="2018" name="Aquat. Microb. Ecol.">
        <title>Gammaproteobacterial methanotrophs dominate.</title>
        <authorList>
            <person name="Rissanen A.J."/>
            <person name="Saarenheimo J."/>
            <person name="Tiirola M."/>
            <person name="Peura S."/>
            <person name="Aalto S.L."/>
            <person name="Karvinen A."/>
            <person name="Nykanen H."/>
        </authorList>
    </citation>
    <scope>NUCLEOTIDE SEQUENCE [LARGE SCALE GENOMIC DNA]</scope>
    <source>
        <strain evidence="3">AMbin10</strain>
    </source>
</reference>
<dbReference type="AlphaFoldDB" id="A0A2W4RT33"/>
<feature type="transmembrane region" description="Helical" evidence="2">
    <location>
        <begin position="35"/>
        <end position="54"/>
    </location>
</feature>
<dbReference type="Proteomes" id="UP000249396">
    <property type="component" value="Unassembled WGS sequence"/>
</dbReference>
<sequence>MNDSRKGHSESETAIPGPLDSNGWINRLGTRSPPAVMLSWASFLAFITIFGLLRGNGVLRVWFKIKLGDGIWDGRIPTLILVGSAGVLAWVITLKCRLRPGPFGPRLWVLGLALATTGLAVSQFGFRQWEVLAPAVDAASVACFAATLALLPRLLRIHPDNPWLQRVAPWSFVLVLLLLLPSLWLIAHKAEQFQREGFDAAIADMQAKTAEFSQCGETDACEAALFQEGKKRLEEVLGQAQWQESADLLGRSKEFAEAKDGLLDALALESSRRLQRQIDDDAKDWPNYGLSSMKLTEFNAILQLAVRMGKAGPDSKTFTAYQQLVGKIIDVLKQGYAKLDEPPVVYDDVTEGKEYGPWNPNASFSKESELVVRHHQALRRLYQEADGMVKNQATLDALHKAFIQNRGWPDYVNKLEQDWARHWLIPYLEPGKTVSTSLSGLLAMNVINDIPASDENSLSRLSLAKAEKAAKQDPYGNCDPKDTTEKDKTGNDKPIKTLRCRGYLAGDGVDPVLGVEIRLIYQLENPERPNRLFYFFPIPTGETDKAAFITRLQNISFNGNPVFKQILTRYNASPDKPCPLIEGQAKPCATIRYFSEKQKYILIYFPN</sequence>
<comment type="caution">
    <text evidence="3">The sequence shown here is derived from an EMBL/GenBank/DDBJ whole genome shotgun (WGS) entry which is preliminary data.</text>
</comment>
<evidence type="ECO:0000256" key="2">
    <source>
        <dbReference type="SAM" id="Phobius"/>
    </source>
</evidence>
<keyword evidence="2" id="KW-0812">Transmembrane</keyword>
<feature type="transmembrane region" description="Helical" evidence="2">
    <location>
        <begin position="167"/>
        <end position="187"/>
    </location>
</feature>
<keyword evidence="2" id="KW-0472">Membrane</keyword>
<protein>
    <submittedName>
        <fullName evidence="3">Uncharacterized protein</fullName>
    </submittedName>
</protein>
<accession>A0A2W4RT33</accession>
<gene>
    <name evidence="3" type="ORF">DM484_02580</name>
</gene>
<feature type="transmembrane region" description="Helical" evidence="2">
    <location>
        <begin position="106"/>
        <end position="126"/>
    </location>
</feature>
<feature type="transmembrane region" description="Helical" evidence="2">
    <location>
        <begin position="74"/>
        <end position="94"/>
    </location>
</feature>
<feature type="transmembrane region" description="Helical" evidence="2">
    <location>
        <begin position="132"/>
        <end position="155"/>
    </location>
</feature>
<evidence type="ECO:0000256" key="1">
    <source>
        <dbReference type="SAM" id="MobiDB-lite"/>
    </source>
</evidence>
<feature type="region of interest" description="Disordered" evidence="1">
    <location>
        <begin position="472"/>
        <end position="492"/>
    </location>
</feature>
<keyword evidence="2" id="KW-1133">Transmembrane helix</keyword>
<proteinExistence type="predicted"/>